<dbReference type="InterPro" id="IPR023393">
    <property type="entry name" value="START-like_dom_sf"/>
</dbReference>
<evidence type="ECO:0000313" key="3">
    <source>
        <dbReference type="WBParaSite" id="PSAMB.scaffold2661size21957.g18654.t1"/>
    </source>
</evidence>
<dbReference type="Gene3D" id="3.30.530.20">
    <property type="match status" value="1"/>
</dbReference>
<name>A0A914VWQ2_9BILA</name>
<dbReference type="PRINTS" id="PR00978">
    <property type="entry name" value="STARPROTEIN"/>
</dbReference>
<dbReference type="GO" id="GO:0140284">
    <property type="term" value="C:endoplasmic reticulum-endosome membrane contact site"/>
    <property type="evidence" value="ECO:0007669"/>
    <property type="project" value="TreeGrafter"/>
</dbReference>
<dbReference type="Proteomes" id="UP000887566">
    <property type="component" value="Unplaced"/>
</dbReference>
<dbReference type="AlphaFoldDB" id="A0A914VWQ2"/>
<accession>A0A914VWQ2</accession>
<organism evidence="2 3">
    <name type="scientific">Plectus sambesii</name>
    <dbReference type="NCBI Taxonomy" id="2011161"/>
    <lineage>
        <taxon>Eukaryota</taxon>
        <taxon>Metazoa</taxon>
        <taxon>Ecdysozoa</taxon>
        <taxon>Nematoda</taxon>
        <taxon>Chromadorea</taxon>
        <taxon>Plectida</taxon>
        <taxon>Plectina</taxon>
        <taxon>Plectoidea</taxon>
        <taxon>Plectidae</taxon>
        <taxon>Plectus</taxon>
    </lineage>
</organism>
<protein>
    <submittedName>
        <fullName evidence="3">START domain-containing protein</fullName>
    </submittedName>
</protein>
<dbReference type="SUPFAM" id="SSF55961">
    <property type="entry name" value="Bet v1-like"/>
    <property type="match status" value="1"/>
</dbReference>
<sequence length="241" mass="27424">MSLAEVFGVVENLLVDTEQHRAWHQQAVEAMNASIAHLDSAAEWGSKSAPWKLEAENKETEDKCYSRQIDSRKMFAIAGRLDIKAQTLFDDLWQHVERTQEWNGPTKELRRLEQIAEQTDVIYTKTHKMLTVDSRDTVTVRMWRKVGDSFVQSGVSIDYPPMPPQNGCVRAETYPGMIRLTPVSDAADSCELELLTGMDLKGWLPKALIDQFMGKELLEYIKNIRKHVETLKKSTATANLS</sequence>
<dbReference type="InterPro" id="IPR051869">
    <property type="entry name" value="STARD3"/>
</dbReference>
<dbReference type="GO" id="GO:0008289">
    <property type="term" value="F:lipid binding"/>
    <property type="evidence" value="ECO:0007669"/>
    <property type="project" value="InterPro"/>
</dbReference>
<dbReference type="PANTHER" id="PTHR46121">
    <property type="entry name" value="STEROIDOGENIC ACUTE REGULATORY PROTEIN-LIKE"/>
    <property type="match status" value="1"/>
</dbReference>
<keyword evidence="2" id="KW-1185">Reference proteome</keyword>
<dbReference type="InterPro" id="IPR000799">
    <property type="entry name" value="StAR-like"/>
</dbReference>
<evidence type="ECO:0000313" key="2">
    <source>
        <dbReference type="Proteomes" id="UP000887566"/>
    </source>
</evidence>
<dbReference type="SMART" id="SM00234">
    <property type="entry name" value="START"/>
    <property type="match status" value="1"/>
</dbReference>
<dbReference type="Pfam" id="PF01852">
    <property type="entry name" value="START"/>
    <property type="match status" value="1"/>
</dbReference>
<evidence type="ECO:0000259" key="1">
    <source>
        <dbReference type="PROSITE" id="PS50848"/>
    </source>
</evidence>
<dbReference type="GO" id="GO:0099044">
    <property type="term" value="P:vesicle tethering to endoplasmic reticulum"/>
    <property type="evidence" value="ECO:0007669"/>
    <property type="project" value="TreeGrafter"/>
</dbReference>
<dbReference type="WBParaSite" id="PSAMB.scaffold2661size21957.g18654.t1">
    <property type="protein sequence ID" value="PSAMB.scaffold2661size21957.g18654.t1"/>
    <property type="gene ID" value="PSAMB.scaffold2661size21957.g18654"/>
</dbReference>
<dbReference type="GO" id="GO:0005789">
    <property type="term" value="C:endoplasmic reticulum membrane"/>
    <property type="evidence" value="ECO:0007669"/>
    <property type="project" value="TreeGrafter"/>
</dbReference>
<proteinExistence type="predicted"/>
<dbReference type="PANTHER" id="PTHR46121:SF4">
    <property type="entry name" value="STEROIDOGENIC ACUTE REGULATORY PROTEIN-LIKE"/>
    <property type="match status" value="1"/>
</dbReference>
<dbReference type="InterPro" id="IPR002913">
    <property type="entry name" value="START_lipid-bd_dom"/>
</dbReference>
<dbReference type="GO" id="GO:0031902">
    <property type="term" value="C:late endosome membrane"/>
    <property type="evidence" value="ECO:0007669"/>
    <property type="project" value="TreeGrafter"/>
</dbReference>
<dbReference type="GO" id="GO:0005765">
    <property type="term" value="C:lysosomal membrane"/>
    <property type="evidence" value="ECO:0007669"/>
    <property type="project" value="TreeGrafter"/>
</dbReference>
<dbReference type="PROSITE" id="PS50848">
    <property type="entry name" value="START"/>
    <property type="match status" value="1"/>
</dbReference>
<reference evidence="3" key="1">
    <citation type="submission" date="2022-11" db="UniProtKB">
        <authorList>
            <consortium name="WormBaseParasite"/>
        </authorList>
    </citation>
    <scope>IDENTIFICATION</scope>
</reference>
<feature type="domain" description="START" evidence="1">
    <location>
        <begin position="51"/>
        <end position="233"/>
    </location>
</feature>